<accession>A0A0A6P169</accession>
<sequence>MPKPSACYTGTFYYAEKSFWGLVAATNFSRDSLHSCDFTSLKTVDFFKITNEVLIMKEVILISCFFIEIPDNDTHLCLRLSEPKGLCHYG</sequence>
<name>A0A0A6P169_9GAMM</name>
<dbReference type="AlphaFoldDB" id="A0A0A6P169"/>
<evidence type="ECO:0000313" key="1">
    <source>
        <dbReference type="EMBL" id="OAD22863.1"/>
    </source>
</evidence>
<evidence type="ECO:0000313" key="2">
    <source>
        <dbReference type="Proteomes" id="UP000076962"/>
    </source>
</evidence>
<dbReference type="EMBL" id="LUTY01000696">
    <property type="protein sequence ID" value="OAD22863.1"/>
    <property type="molecule type" value="Genomic_DNA"/>
</dbReference>
<organism evidence="1 2">
    <name type="scientific">Candidatus Thiomargarita nelsonii</name>
    <dbReference type="NCBI Taxonomy" id="1003181"/>
    <lineage>
        <taxon>Bacteria</taxon>
        <taxon>Pseudomonadati</taxon>
        <taxon>Pseudomonadota</taxon>
        <taxon>Gammaproteobacteria</taxon>
        <taxon>Thiotrichales</taxon>
        <taxon>Thiotrichaceae</taxon>
        <taxon>Thiomargarita</taxon>
    </lineage>
</organism>
<protein>
    <submittedName>
        <fullName evidence="1">Uncharacterized protein</fullName>
    </submittedName>
</protein>
<proteinExistence type="predicted"/>
<comment type="caution">
    <text evidence="1">The sequence shown here is derived from an EMBL/GenBank/DDBJ whole genome shotgun (WGS) entry which is preliminary data.</text>
</comment>
<gene>
    <name evidence="1" type="ORF">THIOM_001318</name>
</gene>
<keyword evidence="2" id="KW-1185">Reference proteome</keyword>
<reference evidence="1 2" key="1">
    <citation type="submission" date="2016-05" db="EMBL/GenBank/DDBJ databases">
        <title>Single-cell genome of chain-forming Candidatus Thiomargarita nelsonii and comparison to other large sulfur-oxidizing bacteria.</title>
        <authorList>
            <person name="Winkel M."/>
            <person name="Salman V."/>
            <person name="Woyke T."/>
            <person name="Schulz-Vogt H."/>
            <person name="Richter M."/>
            <person name="Flood B."/>
            <person name="Bailey J."/>
            <person name="Amann R."/>
            <person name="Mussmann M."/>
        </authorList>
    </citation>
    <scope>NUCLEOTIDE SEQUENCE [LARGE SCALE GENOMIC DNA]</scope>
    <source>
        <strain evidence="1 2">THI036</strain>
    </source>
</reference>
<dbReference type="Proteomes" id="UP000076962">
    <property type="component" value="Unassembled WGS sequence"/>
</dbReference>